<proteinExistence type="predicted"/>
<evidence type="ECO:0000313" key="1">
    <source>
        <dbReference type="EMBL" id="CAI9532263.1"/>
    </source>
</evidence>
<protein>
    <recommendedName>
        <fullName evidence="3">Hexosyltransferase</fullName>
    </recommendedName>
</protein>
<evidence type="ECO:0008006" key="3">
    <source>
        <dbReference type="Google" id="ProtNLM"/>
    </source>
</evidence>
<evidence type="ECO:0000313" key="2">
    <source>
        <dbReference type="Proteomes" id="UP001162483"/>
    </source>
</evidence>
<name>A0ABN9A8W2_9NEOB</name>
<accession>A0ABN9A8W2</accession>
<comment type="caution">
    <text evidence="1">The sequence shown here is derived from an EMBL/GenBank/DDBJ whole genome shotgun (WGS) entry which is preliminary data.</text>
</comment>
<reference evidence="1" key="1">
    <citation type="submission" date="2023-05" db="EMBL/GenBank/DDBJ databases">
        <authorList>
            <person name="Stuckert A."/>
        </authorList>
    </citation>
    <scope>NUCLEOTIDE SEQUENCE</scope>
</reference>
<dbReference type="Proteomes" id="UP001162483">
    <property type="component" value="Unassembled WGS sequence"/>
</dbReference>
<organism evidence="1 2">
    <name type="scientific">Staurois parvus</name>
    <dbReference type="NCBI Taxonomy" id="386267"/>
    <lineage>
        <taxon>Eukaryota</taxon>
        <taxon>Metazoa</taxon>
        <taxon>Chordata</taxon>
        <taxon>Craniata</taxon>
        <taxon>Vertebrata</taxon>
        <taxon>Euteleostomi</taxon>
        <taxon>Amphibia</taxon>
        <taxon>Batrachia</taxon>
        <taxon>Anura</taxon>
        <taxon>Neobatrachia</taxon>
        <taxon>Ranoidea</taxon>
        <taxon>Ranidae</taxon>
        <taxon>Staurois</taxon>
    </lineage>
</organism>
<sequence length="97" mass="11108">MAGSLVAKLFKASETLDLYPIDDVFLGMCLEVIKVNPIMHEGFKTFGIVRNKNSKMNKEPCFFRSMLVVHKLLPPELLQMWELVHSNLTCSRKVNIL</sequence>
<keyword evidence="2" id="KW-1185">Reference proteome</keyword>
<dbReference type="EMBL" id="CATNWA010000049">
    <property type="protein sequence ID" value="CAI9532263.1"/>
    <property type="molecule type" value="Genomic_DNA"/>
</dbReference>
<gene>
    <name evidence="1" type="ORF">SPARVUS_LOCUS119134</name>
</gene>